<dbReference type="Proteomes" id="UP000245207">
    <property type="component" value="Unassembled WGS sequence"/>
</dbReference>
<feature type="compositionally biased region" description="Polar residues" evidence="1">
    <location>
        <begin position="30"/>
        <end position="41"/>
    </location>
</feature>
<evidence type="ECO:0000256" key="1">
    <source>
        <dbReference type="SAM" id="MobiDB-lite"/>
    </source>
</evidence>
<feature type="compositionally biased region" description="Polar residues" evidence="1">
    <location>
        <begin position="52"/>
        <end position="66"/>
    </location>
</feature>
<accession>A0A2U1L815</accession>
<dbReference type="EMBL" id="PKPP01010944">
    <property type="protein sequence ID" value="PWA45091.1"/>
    <property type="molecule type" value="Genomic_DNA"/>
</dbReference>
<organism evidence="2 3">
    <name type="scientific">Artemisia annua</name>
    <name type="common">Sweet wormwood</name>
    <dbReference type="NCBI Taxonomy" id="35608"/>
    <lineage>
        <taxon>Eukaryota</taxon>
        <taxon>Viridiplantae</taxon>
        <taxon>Streptophyta</taxon>
        <taxon>Embryophyta</taxon>
        <taxon>Tracheophyta</taxon>
        <taxon>Spermatophyta</taxon>
        <taxon>Magnoliopsida</taxon>
        <taxon>eudicotyledons</taxon>
        <taxon>Gunneridae</taxon>
        <taxon>Pentapetalae</taxon>
        <taxon>asterids</taxon>
        <taxon>campanulids</taxon>
        <taxon>Asterales</taxon>
        <taxon>Asteraceae</taxon>
        <taxon>Asteroideae</taxon>
        <taxon>Anthemideae</taxon>
        <taxon>Artemisiinae</taxon>
        <taxon>Artemisia</taxon>
    </lineage>
</organism>
<dbReference type="AlphaFoldDB" id="A0A2U1L815"/>
<keyword evidence="3" id="KW-1185">Reference proteome</keyword>
<feature type="region of interest" description="Disordered" evidence="1">
    <location>
        <begin position="1"/>
        <end position="72"/>
    </location>
</feature>
<gene>
    <name evidence="2" type="ORF">CTI12_AA417500</name>
</gene>
<feature type="compositionally biased region" description="Low complexity" evidence="1">
    <location>
        <begin position="18"/>
        <end position="29"/>
    </location>
</feature>
<comment type="caution">
    <text evidence="2">The sequence shown here is derived from an EMBL/GenBank/DDBJ whole genome shotgun (WGS) entry which is preliminary data.</text>
</comment>
<evidence type="ECO:0000313" key="3">
    <source>
        <dbReference type="Proteomes" id="UP000245207"/>
    </source>
</evidence>
<evidence type="ECO:0000313" key="2">
    <source>
        <dbReference type="EMBL" id="PWA45091.1"/>
    </source>
</evidence>
<reference evidence="2 3" key="1">
    <citation type="journal article" date="2018" name="Mol. Plant">
        <title>The genome of Artemisia annua provides insight into the evolution of Asteraceae family and artemisinin biosynthesis.</title>
        <authorList>
            <person name="Shen Q."/>
            <person name="Zhang L."/>
            <person name="Liao Z."/>
            <person name="Wang S."/>
            <person name="Yan T."/>
            <person name="Shi P."/>
            <person name="Liu M."/>
            <person name="Fu X."/>
            <person name="Pan Q."/>
            <person name="Wang Y."/>
            <person name="Lv Z."/>
            <person name="Lu X."/>
            <person name="Zhang F."/>
            <person name="Jiang W."/>
            <person name="Ma Y."/>
            <person name="Chen M."/>
            <person name="Hao X."/>
            <person name="Li L."/>
            <person name="Tang Y."/>
            <person name="Lv G."/>
            <person name="Zhou Y."/>
            <person name="Sun X."/>
            <person name="Brodelius P.E."/>
            <person name="Rose J.K.C."/>
            <person name="Tang K."/>
        </authorList>
    </citation>
    <scope>NUCLEOTIDE SEQUENCE [LARGE SCALE GENOMIC DNA]</scope>
    <source>
        <strain evidence="3">cv. Huhao1</strain>
        <tissue evidence="2">Leaf</tissue>
    </source>
</reference>
<proteinExistence type="predicted"/>
<feature type="compositionally biased region" description="Polar residues" evidence="1">
    <location>
        <begin position="1"/>
        <end position="12"/>
    </location>
</feature>
<sequence>MVAVNNLWNSVSPPRPAKGSGKSKTVSKTNPKAQGPKTSGAQPKRRKKPQTDKTPTGQVSTPPVTTKDTDTS</sequence>
<protein>
    <submittedName>
        <fullName evidence="2">Uncharacterized protein</fullName>
    </submittedName>
</protein>
<name>A0A2U1L815_ARTAN</name>